<dbReference type="AlphaFoldDB" id="E6J455"/>
<dbReference type="Proteomes" id="UP000002973">
    <property type="component" value="Unassembled WGS sequence"/>
</dbReference>
<dbReference type="eggNOG" id="COG4703">
    <property type="taxonomic scope" value="Bacteria"/>
</dbReference>
<dbReference type="Gene3D" id="3.30.720.20">
    <property type="entry name" value="Protein of unknown function DUF1797"/>
    <property type="match status" value="1"/>
</dbReference>
<dbReference type="EMBL" id="AECT01000063">
    <property type="protein sequence ID" value="EFU21493.1"/>
    <property type="molecule type" value="Genomic_DNA"/>
</dbReference>
<evidence type="ECO:0000313" key="2">
    <source>
        <dbReference type="Proteomes" id="UP000002973"/>
    </source>
</evidence>
<dbReference type="InterPro" id="IPR038073">
    <property type="entry name" value="YkuJ-like_sf"/>
</dbReference>
<name>E6J455_STRAP</name>
<evidence type="ECO:0000313" key="1">
    <source>
        <dbReference type="EMBL" id="EFU21493.1"/>
    </source>
</evidence>
<organism evidence="1 2">
    <name type="scientific">Streptococcus anginosus F0211</name>
    <dbReference type="NCBI Taxonomy" id="706437"/>
    <lineage>
        <taxon>Bacteria</taxon>
        <taxon>Bacillati</taxon>
        <taxon>Bacillota</taxon>
        <taxon>Bacilli</taxon>
        <taxon>Lactobacillales</taxon>
        <taxon>Streptococcaceae</taxon>
        <taxon>Streptococcus</taxon>
        <taxon>Streptococcus anginosus group</taxon>
    </lineage>
</organism>
<accession>E6J455</accession>
<dbReference type="Pfam" id="PF08796">
    <property type="entry name" value="DUF1797"/>
    <property type="match status" value="1"/>
</dbReference>
<dbReference type="SUPFAM" id="SSF143567">
    <property type="entry name" value="YkuJ-like"/>
    <property type="match status" value="1"/>
</dbReference>
<reference evidence="1 2" key="1">
    <citation type="submission" date="2010-11" db="EMBL/GenBank/DDBJ databases">
        <authorList>
            <person name="Weinstock G."/>
            <person name="Sodergren E."/>
            <person name="Clifton S."/>
            <person name="Fulton L."/>
            <person name="Fulton B."/>
            <person name="Courtney L."/>
            <person name="Fronick C."/>
            <person name="Harrison M."/>
            <person name="Strong C."/>
            <person name="Farmer C."/>
            <person name="Delahaunty K."/>
            <person name="Markovic C."/>
            <person name="Hall O."/>
            <person name="Minx P."/>
            <person name="Tomlinson C."/>
            <person name="Mitreva M."/>
            <person name="Hou S."/>
            <person name="Chen J."/>
            <person name="Wollam A."/>
            <person name="Pepin K.H."/>
            <person name="Johnson M."/>
            <person name="Bhonagiri V."/>
            <person name="Zhang X."/>
            <person name="Suruliraj S."/>
            <person name="Warren W."/>
            <person name="Chinwalla A."/>
            <person name="Mardis E.R."/>
            <person name="Wilson R.K."/>
        </authorList>
    </citation>
    <scope>NUCLEOTIDE SEQUENCE [LARGE SCALE GENOMIC DNA]</scope>
    <source>
        <strain evidence="1 2">F0211</strain>
    </source>
</reference>
<gene>
    <name evidence="1" type="ORF">HMPREF0813_02058</name>
</gene>
<dbReference type="PIRSF" id="PIRSF037356">
    <property type="entry name" value="DUF1797"/>
    <property type="match status" value="1"/>
</dbReference>
<proteinExistence type="predicted"/>
<protein>
    <recommendedName>
        <fullName evidence="3">DUF1797 family protein</fullName>
    </recommendedName>
</protein>
<dbReference type="InterPro" id="IPR014904">
    <property type="entry name" value="YkuJ-like"/>
</dbReference>
<comment type="caution">
    <text evidence="1">The sequence shown here is derived from an EMBL/GenBank/DDBJ whole genome shotgun (WGS) entry which is preliminary data.</text>
</comment>
<evidence type="ECO:0008006" key="3">
    <source>
        <dbReference type="Google" id="ProtNLM"/>
    </source>
</evidence>
<sequence length="82" mass="9596">MNRRRKMESHLVRIINRLDAMTKDGGNLKRNFERDGVVVAEVAYSYDEENGSVFTLRDVAARETYTFDSIDLIAMEIYELLY</sequence>